<evidence type="ECO:0000313" key="2">
    <source>
        <dbReference type="EMBL" id="KAH6697124.1"/>
    </source>
</evidence>
<dbReference type="InterPro" id="IPR056693">
    <property type="entry name" value="DUF7791"/>
</dbReference>
<keyword evidence="3" id="KW-1185">Reference proteome</keyword>
<accession>A0A9P8VP85</accession>
<dbReference type="PANTHER" id="PTHR10039:SF5">
    <property type="entry name" value="NACHT DOMAIN-CONTAINING PROTEIN"/>
    <property type="match status" value="1"/>
</dbReference>
<evidence type="ECO:0000259" key="1">
    <source>
        <dbReference type="Pfam" id="PF25053"/>
    </source>
</evidence>
<gene>
    <name evidence="2" type="ORF">F5X68DRAFT_226519</name>
</gene>
<comment type="caution">
    <text evidence="2">The sequence shown here is derived from an EMBL/GenBank/DDBJ whole genome shotgun (WGS) entry which is preliminary data.</text>
</comment>
<dbReference type="OrthoDB" id="443402at2759"/>
<dbReference type="Pfam" id="PF25053">
    <property type="entry name" value="DUF7791"/>
    <property type="match status" value="1"/>
</dbReference>
<evidence type="ECO:0000313" key="3">
    <source>
        <dbReference type="Proteomes" id="UP000770015"/>
    </source>
</evidence>
<feature type="domain" description="DUF7791" evidence="1">
    <location>
        <begin position="189"/>
        <end position="280"/>
    </location>
</feature>
<dbReference type="EMBL" id="JAGSXJ010000001">
    <property type="protein sequence ID" value="KAH6697124.1"/>
    <property type="molecule type" value="Genomic_DNA"/>
</dbReference>
<dbReference type="Proteomes" id="UP000770015">
    <property type="component" value="Unassembled WGS sequence"/>
</dbReference>
<dbReference type="AlphaFoldDB" id="A0A9P8VP85"/>
<organism evidence="2 3">
    <name type="scientific">Plectosphaerella plurivora</name>
    <dbReference type="NCBI Taxonomy" id="936078"/>
    <lineage>
        <taxon>Eukaryota</taxon>
        <taxon>Fungi</taxon>
        <taxon>Dikarya</taxon>
        <taxon>Ascomycota</taxon>
        <taxon>Pezizomycotina</taxon>
        <taxon>Sordariomycetes</taxon>
        <taxon>Hypocreomycetidae</taxon>
        <taxon>Glomerellales</taxon>
        <taxon>Plectosphaerellaceae</taxon>
        <taxon>Plectosphaerella</taxon>
    </lineage>
</organism>
<protein>
    <recommendedName>
        <fullName evidence="1">DUF7791 domain-containing protein</fullName>
    </recommendedName>
</protein>
<proteinExistence type="predicted"/>
<sequence>MIQSLRVGERKILLNVVREVVKTHRIFFLIDGLDEIDGETDEAAELALDLARLLNVKVCTSSRPWPVFEDAFCQKPNLTMQKLTQSDIKSYVEDGLGQSNGFLRLQKQHRDYASGLIDQVAQKSAGVFLWVALVVKSLQRGLREDDRMVDLQQRIDELPNDLETLFTRIIDSLDNKKLHRARQYFGLLALHQHQYPDQDLTALALSFADEERLSFFISMPLGHLSDDEVDIRVGTMARRVESASRGLLEVVKSSSQRKSKVDYLHRTVVEYFKSDTLKDLPASKASIQKLPSDGFQKYLSRILLFAAQADEKLPEEDVRHAQIAEVLYQADLVGEELARFSATIPGKYTTAFSKILEATFESGH</sequence>
<name>A0A9P8VP85_9PEZI</name>
<reference evidence="2" key="1">
    <citation type="journal article" date="2021" name="Nat. Commun.">
        <title>Genetic determinants of endophytism in the Arabidopsis root mycobiome.</title>
        <authorList>
            <person name="Mesny F."/>
            <person name="Miyauchi S."/>
            <person name="Thiergart T."/>
            <person name="Pickel B."/>
            <person name="Atanasova L."/>
            <person name="Karlsson M."/>
            <person name="Huettel B."/>
            <person name="Barry K.W."/>
            <person name="Haridas S."/>
            <person name="Chen C."/>
            <person name="Bauer D."/>
            <person name="Andreopoulos W."/>
            <person name="Pangilinan J."/>
            <person name="LaButti K."/>
            <person name="Riley R."/>
            <person name="Lipzen A."/>
            <person name="Clum A."/>
            <person name="Drula E."/>
            <person name="Henrissat B."/>
            <person name="Kohler A."/>
            <person name="Grigoriev I.V."/>
            <person name="Martin F.M."/>
            <person name="Hacquard S."/>
        </authorList>
    </citation>
    <scope>NUCLEOTIDE SEQUENCE</scope>
    <source>
        <strain evidence="2">MPI-SDFR-AT-0117</strain>
    </source>
</reference>
<dbReference type="PANTHER" id="PTHR10039">
    <property type="entry name" value="AMELOGENIN"/>
    <property type="match status" value="1"/>
</dbReference>